<dbReference type="Pfam" id="PF12833">
    <property type="entry name" value="HTH_18"/>
    <property type="match status" value="1"/>
</dbReference>
<accession>A0A512BWI2</accession>
<dbReference type="AlphaFoldDB" id="A0A512BWI2"/>
<dbReference type="GO" id="GO:0005829">
    <property type="term" value="C:cytosol"/>
    <property type="evidence" value="ECO:0007669"/>
    <property type="project" value="TreeGrafter"/>
</dbReference>
<dbReference type="GO" id="GO:0000976">
    <property type="term" value="F:transcription cis-regulatory region binding"/>
    <property type="evidence" value="ECO:0007669"/>
    <property type="project" value="TreeGrafter"/>
</dbReference>
<dbReference type="Pfam" id="PF12625">
    <property type="entry name" value="Arabinose_bd"/>
    <property type="match status" value="1"/>
</dbReference>
<organism evidence="5 6">
    <name type="scientific">Microvirga aerophila</name>
    <dbReference type="NCBI Taxonomy" id="670291"/>
    <lineage>
        <taxon>Bacteria</taxon>
        <taxon>Pseudomonadati</taxon>
        <taxon>Pseudomonadota</taxon>
        <taxon>Alphaproteobacteria</taxon>
        <taxon>Hyphomicrobiales</taxon>
        <taxon>Methylobacteriaceae</taxon>
        <taxon>Microvirga</taxon>
    </lineage>
</organism>
<dbReference type="InterPro" id="IPR009057">
    <property type="entry name" value="Homeodomain-like_sf"/>
</dbReference>
<sequence length="355" mass="39035">MHGVPLTPMMMPPSATGAIARLAAARVTEAGLDLGPLLHKVGLTASQIQDRQARVAVAAQISFLNLVAEALPDDLLGFHLAQGFEPREVGLLYFVLASSATLGEAMARAERYSTITNEGIRLWCQEGGDFRIRYSYVGVSRHTDRHQIEFWATALVRICRTLTDTDLRPIRVSLAHPRCGASGYLEAFFGCEVTFASDHDEVTFARPTPQRRLAEAEPYLNELLVQYCEEALSRRGNPASPIRASVENAVAPLLPHGRARAGEVARALGMSERTLARRLAAESLTFLGIREEMRKDLARHYLADAGLPISRIAWLLGFQEISAFTHAFKRWTGHTPTQMRNRLTAQTSSAGDAGF</sequence>
<keyword evidence="2" id="KW-0238">DNA-binding</keyword>
<proteinExistence type="predicted"/>
<evidence type="ECO:0000256" key="3">
    <source>
        <dbReference type="ARBA" id="ARBA00023163"/>
    </source>
</evidence>
<comment type="caution">
    <text evidence="5">The sequence shown here is derived from an EMBL/GenBank/DDBJ whole genome shotgun (WGS) entry which is preliminary data.</text>
</comment>
<evidence type="ECO:0000313" key="6">
    <source>
        <dbReference type="Proteomes" id="UP000321085"/>
    </source>
</evidence>
<evidence type="ECO:0000259" key="4">
    <source>
        <dbReference type="PROSITE" id="PS01124"/>
    </source>
</evidence>
<dbReference type="PANTHER" id="PTHR47894:SF4">
    <property type="entry name" value="HTH-TYPE TRANSCRIPTIONAL REGULATOR GADX"/>
    <property type="match status" value="1"/>
</dbReference>
<keyword evidence="3" id="KW-0804">Transcription</keyword>
<feature type="domain" description="HTH araC/xylS-type" evidence="4">
    <location>
        <begin position="244"/>
        <end position="342"/>
    </location>
</feature>
<protein>
    <submittedName>
        <fullName evidence="5">Transcriptional regulator</fullName>
    </submittedName>
</protein>
<gene>
    <name evidence="5" type="ORF">MAE02_40040</name>
</gene>
<dbReference type="Proteomes" id="UP000321085">
    <property type="component" value="Unassembled WGS sequence"/>
</dbReference>
<dbReference type="Gene3D" id="1.10.10.60">
    <property type="entry name" value="Homeodomain-like"/>
    <property type="match status" value="1"/>
</dbReference>
<dbReference type="InterPro" id="IPR032687">
    <property type="entry name" value="AraC-type_N"/>
</dbReference>
<evidence type="ECO:0000256" key="1">
    <source>
        <dbReference type="ARBA" id="ARBA00023015"/>
    </source>
</evidence>
<keyword evidence="6" id="KW-1185">Reference proteome</keyword>
<dbReference type="RefSeq" id="WP_245439726.1">
    <property type="nucleotide sequence ID" value="NZ_BJYU01000061.1"/>
</dbReference>
<evidence type="ECO:0000313" key="5">
    <source>
        <dbReference type="EMBL" id="GEO16308.1"/>
    </source>
</evidence>
<name>A0A512BWI2_9HYPH</name>
<dbReference type="SMART" id="SM00342">
    <property type="entry name" value="HTH_ARAC"/>
    <property type="match status" value="1"/>
</dbReference>
<evidence type="ECO:0000256" key="2">
    <source>
        <dbReference type="ARBA" id="ARBA00023125"/>
    </source>
</evidence>
<dbReference type="PANTHER" id="PTHR47894">
    <property type="entry name" value="HTH-TYPE TRANSCRIPTIONAL REGULATOR GADX"/>
    <property type="match status" value="1"/>
</dbReference>
<dbReference type="SUPFAM" id="SSF46689">
    <property type="entry name" value="Homeodomain-like"/>
    <property type="match status" value="1"/>
</dbReference>
<keyword evidence="1" id="KW-0805">Transcription regulation</keyword>
<dbReference type="EMBL" id="BJYU01000061">
    <property type="protein sequence ID" value="GEO16308.1"/>
    <property type="molecule type" value="Genomic_DNA"/>
</dbReference>
<dbReference type="InterPro" id="IPR018060">
    <property type="entry name" value="HTH_AraC"/>
</dbReference>
<dbReference type="GO" id="GO:0003700">
    <property type="term" value="F:DNA-binding transcription factor activity"/>
    <property type="evidence" value="ECO:0007669"/>
    <property type="project" value="InterPro"/>
</dbReference>
<reference evidence="5 6" key="1">
    <citation type="submission" date="2019-07" db="EMBL/GenBank/DDBJ databases">
        <title>Whole genome shotgun sequence of Microvirga aerophila NBRC 106136.</title>
        <authorList>
            <person name="Hosoyama A."/>
            <person name="Uohara A."/>
            <person name="Ohji S."/>
            <person name="Ichikawa N."/>
        </authorList>
    </citation>
    <scope>NUCLEOTIDE SEQUENCE [LARGE SCALE GENOMIC DNA]</scope>
    <source>
        <strain evidence="5 6">NBRC 106136</strain>
    </source>
</reference>
<dbReference type="PROSITE" id="PS01124">
    <property type="entry name" value="HTH_ARAC_FAMILY_2"/>
    <property type="match status" value="1"/>
</dbReference>